<organism evidence="2 3">
    <name type="scientific">Botrytis galanthina</name>
    <dbReference type="NCBI Taxonomy" id="278940"/>
    <lineage>
        <taxon>Eukaryota</taxon>
        <taxon>Fungi</taxon>
        <taxon>Dikarya</taxon>
        <taxon>Ascomycota</taxon>
        <taxon>Pezizomycotina</taxon>
        <taxon>Leotiomycetes</taxon>
        <taxon>Helotiales</taxon>
        <taxon>Sclerotiniaceae</taxon>
        <taxon>Botrytis</taxon>
    </lineage>
</organism>
<keyword evidence="1" id="KW-0472">Membrane</keyword>
<reference evidence="2 3" key="1">
    <citation type="submission" date="2017-12" db="EMBL/GenBank/DDBJ databases">
        <title>Comparative genomics of Botrytis spp.</title>
        <authorList>
            <person name="Valero-Jimenez C.A."/>
            <person name="Tapia P."/>
            <person name="Veloso J."/>
            <person name="Silva-Moreno E."/>
            <person name="Staats M."/>
            <person name="Valdes J.H."/>
            <person name="Van Kan J.A.L."/>
        </authorList>
    </citation>
    <scope>NUCLEOTIDE SEQUENCE [LARGE SCALE GENOMIC DNA]</scope>
    <source>
        <strain evidence="2 3">MUCL435</strain>
    </source>
</reference>
<evidence type="ECO:0000313" key="2">
    <source>
        <dbReference type="EMBL" id="THV54001.1"/>
    </source>
</evidence>
<keyword evidence="3" id="KW-1185">Reference proteome</keyword>
<feature type="transmembrane region" description="Helical" evidence="1">
    <location>
        <begin position="43"/>
        <end position="64"/>
    </location>
</feature>
<feature type="transmembrane region" description="Helical" evidence="1">
    <location>
        <begin position="505"/>
        <end position="528"/>
    </location>
</feature>
<dbReference type="InterPro" id="IPR021840">
    <property type="entry name" value="DUF3433"/>
</dbReference>
<proteinExistence type="predicted"/>
<dbReference type="OrthoDB" id="5332281at2759"/>
<feature type="transmembrane region" description="Helical" evidence="1">
    <location>
        <begin position="84"/>
        <end position="102"/>
    </location>
</feature>
<evidence type="ECO:0000313" key="3">
    <source>
        <dbReference type="Proteomes" id="UP000308671"/>
    </source>
</evidence>
<dbReference type="PANTHER" id="PTHR37544">
    <property type="entry name" value="SPRAY-RELATED"/>
    <property type="match status" value="1"/>
</dbReference>
<feature type="transmembrane region" description="Helical" evidence="1">
    <location>
        <begin position="627"/>
        <end position="647"/>
    </location>
</feature>
<evidence type="ECO:0000256" key="1">
    <source>
        <dbReference type="SAM" id="Phobius"/>
    </source>
</evidence>
<dbReference type="PANTHER" id="PTHR37544:SF3">
    <property type="entry name" value="SPRAY"/>
    <property type="match status" value="1"/>
</dbReference>
<feature type="transmembrane region" description="Helical" evidence="1">
    <location>
        <begin position="732"/>
        <end position="755"/>
    </location>
</feature>
<keyword evidence="1" id="KW-0812">Transmembrane</keyword>
<name>A0A4S8R9N6_9HELO</name>
<feature type="transmembrane region" description="Helical" evidence="1">
    <location>
        <begin position="667"/>
        <end position="684"/>
    </location>
</feature>
<keyword evidence="1" id="KW-1133">Transmembrane helix</keyword>
<dbReference type="EMBL" id="PQXL01000037">
    <property type="protein sequence ID" value="THV54001.1"/>
    <property type="molecule type" value="Genomic_DNA"/>
</dbReference>
<feature type="transmembrane region" description="Helical" evidence="1">
    <location>
        <begin position="146"/>
        <end position="168"/>
    </location>
</feature>
<dbReference type="Pfam" id="PF11915">
    <property type="entry name" value="DUF3433"/>
    <property type="match status" value="2"/>
</dbReference>
<sequence>MARHEYESVQVGKNSEVPATGIDEITPAIESMKWRPSYLRRRVLAGCCVVFAMVLIALETLLAVSTKNDGISSASYNEHYLWTYGPTAFLTIVAAIFSRVEYQSKSMAPWERMSKQPGPASHTLLLDYVSQFQPLTVYKSLKNKDFTVSATTTVSLLIKLLIVFYTGLITLTPTQVTEHSVPMVIQNKFVDDNTSLASIGTLPYYFMEGVAAGNMTYPDGISKGFAFQQAENNLPDTAQVKFTVDGFTNSLDCEPVDVSLTFLEHAKGTCEDGECQNYMELDVTTSGCNITFNNDVLQPDRGSYNPSIFGRLPQGQCNGTTDDAGKRILVMLGHFQYITQDNGTETTDLLKSTQLLCSPTYQITKVDVVQIGTNTQNVTLSPSASSRSLEHVSPWSIMQAHFDSYEENGVIFSQEQGPNSKPPYFPMGNVSIDVDEWMSMLLRSQVTSGTAVSMLDDQSYVRDIATGYYRAFGAVVAHQGLMDAASIPVVGSAVINENRLIVQNWAVQWMAGLVAVCLILTFIAIFTIPKHGILPHSPTTIITMAALVAHSPDLLKRLRDFGDADEKTLCQLFETSIFRSGAELVVGSNQHQRFTITDTSRMERNDDMLSFAQSMSKHSHPATLHPVSRLVLCLALVGLIITLELVLHKSAKDDGLGDVGNGAYIHYLWTSIPGLIFGILATTISSMDSTVRSLVPYTMLQKSVPTHFMATLDFLDVSVPRAIYKEVKVRNIGAFATTTMLLVASFFTIFSASLFQSVSLSTIDLIVLRANNSFDQSIWILTTDGDERASLILETNQSYPAFTYENLAFPQLLPTMPTLMKVDSNSSSLLIKTVVPAVRGRLDCHMYDASSITTNLTIDYIYKDPSTNLSNPLGINVKGEECLLQPDDEASKYNQFFGTSSNASYFGQTGSNSDSFSSACSKFLFIWGSLDYSANPQVSHIAAMGCNQSFETVDVDTTFIGANLTIGSENPPHPREDTASNSTVTNGYLDVASWYRNVATENTPQLLSNVFSLLVTSRWAIPVSDLGDPSKNQIVADALRFQTGIVVAQVLNTNRVFANNTNATLAHAPLDLHDGSDARTFNATATEPAGRQRVVQDAASTRIIEALLLVSLFLLILAWASLPKANVLPDRSPTTIANVIALVAGGNLLDFLPKDVESLSYDDIVKAFGEETQFRMGWGLLPDVEGEATGNYNENGVSRFGVFGVRPE</sequence>
<dbReference type="AlphaFoldDB" id="A0A4S8R9N6"/>
<accession>A0A4S8R9N6</accession>
<gene>
    <name evidence="2" type="ORF">BGAL_0037g00450</name>
</gene>
<protein>
    <submittedName>
        <fullName evidence="2">Uncharacterized protein</fullName>
    </submittedName>
</protein>
<comment type="caution">
    <text evidence="2">The sequence shown here is derived from an EMBL/GenBank/DDBJ whole genome shotgun (WGS) entry which is preliminary data.</text>
</comment>
<dbReference type="Proteomes" id="UP000308671">
    <property type="component" value="Unassembled WGS sequence"/>
</dbReference>